<evidence type="ECO:0000313" key="1">
    <source>
        <dbReference type="EMBL" id="KAI5663301.1"/>
    </source>
</evidence>
<keyword evidence="2" id="KW-1185">Reference proteome</keyword>
<comment type="caution">
    <text evidence="1">The sequence shown here is derived from an EMBL/GenBank/DDBJ whole genome shotgun (WGS) entry which is preliminary data.</text>
</comment>
<name>A0ACC0AV21_CATRO</name>
<dbReference type="EMBL" id="CM044705">
    <property type="protein sequence ID" value="KAI5663301.1"/>
    <property type="molecule type" value="Genomic_DNA"/>
</dbReference>
<evidence type="ECO:0000313" key="2">
    <source>
        <dbReference type="Proteomes" id="UP001060085"/>
    </source>
</evidence>
<reference evidence="2" key="1">
    <citation type="journal article" date="2023" name="Nat. Plants">
        <title>Single-cell RNA sequencing provides a high-resolution roadmap for understanding the multicellular compartmentation of specialized metabolism.</title>
        <authorList>
            <person name="Sun S."/>
            <person name="Shen X."/>
            <person name="Li Y."/>
            <person name="Li Y."/>
            <person name="Wang S."/>
            <person name="Li R."/>
            <person name="Zhang H."/>
            <person name="Shen G."/>
            <person name="Guo B."/>
            <person name="Wei J."/>
            <person name="Xu J."/>
            <person name="St-Pierre B."/>
            <person name="Chen S."/>
            <person name="Sun C."/>
        </authorList>
    </citation>
    <scope>NUCLEOTIDE SEQUENCE [LARGE SCALE GENOMIC DNA]</scope>
</reference>
<dbReference type="Proteomes" id="UP001060085">
    <property type="component" value="Linkage Group LG05"/>
</dbReference>
<proteinExistence type="predicted"/>
<organism evidence="1 2">
    <name type="scientific">Catharanthus roseus</name>
    <name type="common">Madagascar periwinkle</name>
    <name type="synonym">Vinca rosea</name>
    <dbReference type="NCBI Taxonomy" id="4058"/>
    <lineage>
        <taxon>Eukaryota</taxon>
        <taxon>Viridiplantae</taxon>
        <taxon>Streptophyta</taxon>
        <taxon>Embryophyta</taxon>
        <taxon>Tracheophyta</taxon>
        <taxon>Spermatophyta</taxon>
        <taxon>Magnoliopsida</taxon>
        <taxon>eudicotyledons</taxon>
        <taxon>Gunneridae</taxon>
        <taxon>Pentapetalae</taxon>
        <taxon>asterids</taxon>
        <taxon>lamiids</taxon>
        <taxon>Gentianales</taxon>
        <taxon>Apocynaceae</taxon>
        <taxon>Rauvolfioideae</taxon>
        <taxon>Vinceae</taxon>
        <taxon>Catharanthinae</taxon>
        <taxon>Catharanthus</taxon>
    </lineage>
</organism>
<gene>
    <name evidence="1" type="ORF">M9H77_22624</name>
</gene>
<accession>A0ACC0AV21</accession>
<sequence>MATETFVQPAIPRFDGHYDHWSMLMENFLRSKEYWQIVSEGIPESSGSTMAEAQKIDLKAKNYLFQAIDRTILETILCKDTSKQIWDSMKKKYEGSKRVQRQQLQALRSEFETLRMKSGESVSDFFSRTMSIVNKMLISGEKMEDVIVVEKILRSMTPKFNYVVCSIEESKNIDLLSLDELQASLLVHEKKITQQDKEEQALLASSNIYKKGDKSNVECYRCHKYGHYQNECRTNLTKDSGEKSNFAETEEEISLLMVCNTKEDMKKQLWYLDTGCSNHMCGDKEIFSHLDESYKDNVKFGNNTKISVMGKGEVMIRTRGNNYQIIYNVLFVPDLKTNLLSIGQLQEKEICESCVISKQPRTPFPKGKTQRARELLQIVHSDLCGPINPISNGGKRYIITFIDDLSRKTWAYFLQEKSEALTAFKVFKAVVEKEAGCPIQVLRTDRGGEYNSHEFADFCELYGIKRQLTATYTPQQNGVCERKNRTIMNMVRSLLTMSRVQ</sequence>
<protein>
    <submittedName>
        <fullName evidence="1">Uncharacterized protein</fullName>
    </submittedName>
</protein>